<reference evidence="2 3" key="1">
    <citation type="submission" date="2018-08" db="EMBL/GenBank/DDBJ databases">
        <title>A genome reference for cultivated species of the human gut microbiota.</title>
        <authorList>
            <person name="Zou Y."/>
            <person name="Xue W."/>
            <person name="Luo G."/>
        </authorList>
    </citation>
    <scope>NUCLEOTIDE SEQUENCE [LARGE SCALE GENOMIC DNA]</scope>
    <source>
        <strain evidence="2 3">AF31-13BH</strain>
    </source>
</reference>
<keyword evidence="1" id="KW-0472">Membrane</keyword>
<keyword evidence="1" id="KW-1133">Transmembrane helix</keyword>
<dbReference type="EMBL" id="QRQQ01000002">
    <property type="protein sequence ID" value="RHN18219.1"/>
    <property type="molecule type" value="Genomic_DNA"/>
</dbReference>
<accession>A0A415UJI4</accession>
<evidence type="ECO:0000313" key="3">
    <source>
        <dbReference type="Proteomes" id="UP000285652"/>
    </source>
</evidence>
<evidence type="ECO:0000256" key="1">
    <source>
        <dbReference type="SAM" id="Phobius"/>
    </source>
</evidence>
<organism evidence="2 3">
    <name type="scientific">Dorea formicigenerans</name>
    <dbReference type="NCBI Taxonomy" id="39486"/>
    <lineage>
        <taxon>Bacteria</taxon>
        <taxon>Bacillati</taxon>
        <taxon>Bacillota</taxon>
        <taxon>Clostridia</taxon>
        <taxon>Lachnospirales</taxon>
        <taxon>Lachnospiraceae</taxon>
        <taxon>Dorea</taxon>
    </lineage>
</organism>
<keyword evidence="1" id="KW-0812">Transmembrane</keyword>
<dbReference type="AlphaFoldDB" id="A0A415UJI4"/>
<dbReference type="Proteomes" id="UP000285652">
    <property type="component" value="Unassembled WGS sequence"/>
</dbReference>
<feature type="transmembrane region" description="Helical" evidence="1">
    <location>
        <begin position="28"/>
        <end position="47"/>
    </location>
</feature>
<gene>
    <name evidence="2" type="ORF">DWZ24_03080</name>
</gene>
<comment type="caution">
    <text evidence="2">The sequence shown here is derived from an EMBL/GenBank/DDBJ whole genome shotgun (WGS) entry which is preliminary data.</text>
</comment>
<evidence type="ECO:0000313" key="2">
    <source>
        <dbReference type="EMBL" id="RHN18219.1"/>
    </source>
</evidence>
<protein>
    <submittedName>
        <fullName evidence="2">Uncharacterized protein</fullName>
    </submittedName>
</protein>
<proteinExistence type="predicted"/>
<name>A0A415UJI4_9FIRM</name>
<sequence length="73" mass="8290">MGLTPTTDTSLFLTTYKGGSHLPADIGLFSYFQTILKIFLNFYCILLQHHVTLRLHQISGMIFSLCFSAHRNP</sequence>